<feature type="transmembrane region" description="Helical" evidence="10">
    <location>
        <begin position="332"/>
        <end position="355"/>
    </location>
</feature>
<keyword evidence="7 10" id="KW-0472">Membrane</keyword>
<evidence type="ECO:0000256" key="3">
    <source>
        <dbReference type="ARBA" id="ARBA00022679"/>
    </source>
</evidence>
<organism evidence="12 13">
    <name type="scientific">Antarcticibacterium flavum</name>
    <dbReference type="NCBI Taxonomy" id="2058175"/>
    <lineage>
        <taxon>Bacteria</taxon>
        <taxon>Pseudomonadati</taxon>
        <taxon>Bacteroidota</taxon>
        <taxon>Flavobacteriia</taxon>
        <taxon>Flavobacteriales</taxon>
        <taxon>Flavobacteriaceae</taxon>
        <taxon>Antarcticibacterium</taxon>
    </lineage>
</organism>
<feature type="transmembrane region" description="Helical" evidence="10">
    <location>
        <begin position="269"/>
        <end position="293"/>
    </location>
</feature>
<keyword evidence="6 10" id="KW-1133">Transmembrane helix</keyword>
<dbReference type="PANTHER" id="PTHR43867">
    <property type="entry name" value="CELLULOSE SYNTHASE CATALYTIC SUBUNIT A [UDP-FORMING]"/>
    <property type="match status" value="1"/>
</dbReference>
<dbReference type="InterPro" id="IPR022790">
    <property type="entry name" value="GH26_dom"/>
</dbReference>
<proteinExistence type="inferred from homology"/>
<evidence type="ECO:0000256" key="6">
    <source>
        <dbReference type="ARBA" id="ARBA00022989"/>
    </source>
</evidence>
<reference evidence="12 13" key="1">
    <citation type="submission" date="2019-06" db="EMBL/GenBank/DDBJ databases">
        <title>Complete genome sequence of Antarcticibacterium flavum KCTC 52984T from an Antarctic marine sediment.</title>
        <authorList>
            <person name="Lee Y.M."/>
            <person name="Shin S.C."/>
        </authorList>
    </citation>
    <scope>NUCLEOTIDE SEQUENCE [LARGE SCALE GENOMIC DNA]</scope>
    <source>
        <strain evidence="12 13">KCTC 52984</strain>
    </source>
</reference>
<evidence type="ECO:0000256" key="4">
    <source>
        <dbReference type="ARBA" id="ARBA00022692"/>
    </source>
</evidence>
<dbReference type="EMBL" id="CP040812">
    <property type="protein sequence ID" value="QCY69159.1"/>
    <property type="molecule type" value="Genomic_DNA"/>
</dbReference>
<dbReference type="RefSeq" id="WP_139065734.1">
    <property type="nucleotide sequence ID" value="NZ_CP040812.1"/>
</dbReference>
<evidence type="ECO:0000313" key="12">
    <source>
        <dbReference type="EMBL" id="QCY69159.1"/>
    </source>
</evidence>
<feature type="transmembrane region" description="Helical" evidence="10">
    <location>
        <begin position="299"/>
        <end position="320"/>
    </location>
</feature>
<evidence type="ECO:0000256" key="10">
    <source>
        <dbReference type="SAM" id="Phobius"/>
    </source>
</evidence>
<name>A0A5B7X1H4_9FLAO</name>
<dbReference type="InterPro" id="IPR029044">
    <property type="entry name" value="Nucleotide-diphossugar_trans"/>
</dbReference>
<dbReference type="OrthoDB" id="9802773at2"/>
<dbReference type="SUPFAM" id="SSF53448">
    <property type="entry name" value="Nucleotide-diphospho-sugar transferases"/>
    <property type="match status" value="1"/>
</dbReference>
<keyword evidence="5 9" id="KW-0378">Hydrolase</keyword>
<keyword evidence="2" id="KW-0328">Glycosyltransferase</keyword>
<comment type="similarity">
    <text evidence="9">Belongs to the glycosyl hydrolase 26 family.</text>
</comment>
<keyword evidence="8 9" id="KW-0326">Glycosidase</keyword>
<dbReference type="GO" id="GO:0004553">
    <property type="term" value="F:hydrolase activity, hydrolyzing O-glycosyl compounds"/>
    <property type="evidence" value="ECO:0007669"/>
    <property type="project" value="InterPro"/>
</dbReference>
<evidence type="ECO:0000256" key="1">
    <source>
        <dbReference type="ARBA" id="ARBA00004141"/>
    </source>
</evidence>
<dbReference type="SUPFAM" id="SSF51445">
    <property type="entry name" value="(Trans)glycosidases"/>
    <property type="match status" value="1"/>
</dbReference>
<evidence type="ECO:0000313" key="13">
    <source>
        <dbReference type="Proteomes" id="UP000309016"/>
    </source>
</evidence>
<feature type="transmembrane region" description="Helical" evidence="10">
    <location>
        <begin position="403"/>
        <end position="424"/>
    </location>
</feature>
<keyword evidence="4 10" id="KW-0812">Transmembrane</keyword>
<dbReference type="Gene3D" id="3.20.20.80">
    <property type="entry name" value="Glycosidases"/>
    <property type="match status" value="1"/>
</dbReference>
<protein>
    <submittedName>
        <fullName evidence="12">Glycosyltransferase</fullName>
    </submittedName>
</protein>
<dbReference type="Pfam" id="PF02156">
    <property type="entry name" value="Glyco_hydro_26"/>
    <property type="match status" value="1"/>
</dbReference>
<feature type="transmembrane region" description="Helical" evidence="10">
    <location>
        <begin position="375"/>
        <end position="396"/>
    </location>
</feature>
<feature type="active site" description="Nucleophile" evidence="9">
    <location>
        <position position="732"/>
    </location>
</feature>
<evidence type="ECO:0000256" key="8">
    <source>
        <dbReference type="ARBA" id="ARBA00023295"/>
    </source>
</evidence>
<evidence type="ECO:0000256" key="9">
    <source>
        <dbReference type="PROSITE-ProRule" id="PRU01100"/>
    </source>
</evidence>
<dbReference type="KEGG" id="afla:FHG64_06950"/>
<dbReference type="Gene3D" id="3.90.550.10">
    <property type="entry name" value="Spore Coat Polysaccharide Biosynthesis Protein SpsA, Chain A"/>
    <property type="match status" value="1"/>
</dbReference>
<evidence type="ECO:0000256" key="7">
    <source>
        <dbReference type="ARBA" id="ARBA00023136"/>
    </source>
</evidence>
<evidence type="ECO:0000259" key="11">
    <source>
        <dbReference type="PROSITE" id="PS51764"/>
    </source>
</evidence>
<dbReference type="CDD" id="cd06421">
    <property type="entry name" value="CESA_CelA_like"/>
    <property type="match status" value="1"/>
</dbReference>
<dbReference type="GO" id="GO:0016020">
    <property type="term" value="C:membrane"/>
    <property type="evidence" value="ECO:0007669"/>
    <property type="project" value="UniProtKB-SubCell"/>
</dbReference>
<dbReference type="PROSITE" id="PS51764">
    <property type="entry name" value="GH26"/>
    <property type="match status" value="1"/>
</dbReference>
<dbReference type="Pfam" id="PF13632">
    <property type="entry name" value="Glyco_trans_2_3"/>
    <property type="match status" value="1"/>
</dbReference>
<dbReference type="PANTHER" id="PTHR43867:SF2">
    <property type="entry name" value="CELLULOSE SYNTHASE CATALYTIC SUBUNIT A [UDP-FORMING]"/>
    <property type="match status" value="1"/>
</dbReference>
<dbReference type="InterPro" id="IPR001173">
    <property type="entry name" value="Glyco_trans_2-like"/>
</dbReference>
<keyword evidence="13" id="KW-1185">Reference proteome</keyword>
<feature type="domain" description="GH26" evidence="11">
    <location>
        <begin position="489"/>
        <end position="794"/>
    </location>
</feature>
<accession>A0A5B7X1H4</accession>
<sequence length="1194" mass="138227">MWYNYSNISVPEKPDHTPNLSVDILTTYFPGEPYQMTITTLEAIKNIEYPHTTFLCDEANDPFLKEFCIQNDIIHVTRSNRINAKAGNINNALENYATGDICVILDPDHIPEPHFLDPILPHFANEQIAFVQIVQSYYNIKETLVARGAAEQTFQFYGPMMMTLNAYGTVNAIGANCVFRRKALDSIGGHAPGLCEDMHTAMLLYAKGWKAVYVPEILARGLAPSNITNFFKQQIKWSRGTFDLLLKVYPKIFHKLTARQKIHFGILPLHYLGGLITFINFLIPILSLLFSTIPWKGNIVDFAIVIAPVAASSILIRTFVQKWVIEKRERGFHILGGLLHINTWWIYLVGLGYTILNKKVPYLPTPKENEWNSNYKIVIPNIIIALLSLFAIGYGLQRDFTPYSILMAGFAFFNACIMFFGVYLSNKVTNQNRLLRSHLKPSGIRNLYSLKQNSFKAANVIFNLTRRLALPLLLLLLISSMTFKERNDKARWEKIPVTYQKDSKPSFLGIYQPKEETALPDISEINLMENLLNKNFNIISLYLGWENNSQVNFPHSEIRTIYEKNAIPLITWEPWTNDSLVVDGEAFPGREKSLKKIADGHYDSYILDFLKILKSYDKPVFLRFAHEFDNPGYPWSHINNNTPEDFKKAWRHLHELIHQLQADNIMTVWNPWKPEAIEDYFPGDNYIDWVGLTILNYSSLNEDGNTHSFDELYQPFKDKLFLLTKKPVMIAEFGSLKLQGNQKEWVENSISTIENKHPEIRSIVFFNSHIDQNIPDNQFYPYSFLDWSLKSNLDLLNRIETAPTYFEVNPGTGKKDLYPLNFDYKGIYGVHYKKGKEWKDNYYALTRKTIVNDFQLMQEAGINTIKYTGSSIYDYNVNNIAADFGINLFFNFPADHWQTIEGNDRKDFLERIEKLKDQKQIKNYIFELEGRDSKPGLNLLEKNIHLRSLKSLLSLIREIDPSKEISLEIPLNHNTIKELNYLKQILPVNSYGLRIENIDYLQEVISFAEEAGINLYIADLDPRNFIKNQDLYKFLPLIFNNWQDERQSTYLTFDGLLNFNGDKKEDFELISRFNNYTEKLDTLQRFKILRPAIPLISGNNYPYRAVFFTGNNWIITPESLPMTLSWYLIKKDFFGNPLALKKLGLGKTIEVIIPEDYKNYELMLIIKDNNDKIVRSATSPLHTPDASMAEVTLE</sequence>
<dbReference type="InterPro" id="IPR050321">
    <property type="entry name" value="Glycosyltr_2/OpgH_subfam"/>
</dbReference>
<dbReference type="GO" id="GO:0016757">
    <property type="term" value="F:glycosyltransferase activity"/>
    <property type="evidence" value="ECO:0007669"/>
    <property type="project" value="UniProtKB-KW"/>
</dbReference>
<dbReference type="Proteomes" id="UP000309016">
    <property type="component" value="Chromosome"/>
</dbReference>
<feature type="active site" description="Proton donor" evidence="9">
    <location>
        <position position="627"/>
    </location>
</feature>
<dbReference type="AlphaFoldDB" id="A0A5B7X1H4"/>
<comment type="subcellular location">
    <subcellularLocation>
        <location evidence="1">Membrane</location>
        <topology evidence="1">Multi-pass membrane protein</topology>
    </subcellularLocation>
</comment>
<gene>
    <name evidence="12" type="ORF">FHG64_06950</name>
</gene>
<keyword evidence="3 12" id="KW-0808">Transferase</keyword>
<dbReference type="InterPro" id="IPR017853">
    <property type="entry name" value="GH"/>
</dbReference>
<evidence type="ECO:0000256" key="2">
    <source>
        <dbReference type="ARBA" id="ARBA00022676"/>
    </source>
</evidence>
<evidence type="ECO:0000256" key="5">
    <source>
        <dbReference type="ARBA" id="ARBA00022801"/>
    </source>
</evidence>